<feature type="compositionally biased region" description="Basic and acidic residues" evidence="1">
    <location>
        <begin position="36"/>
        <end position="46"/>
    </location>
</feature>
<accession>A0A1M6MRC7</accession>
<evidence type="ECO:0000256" key="1">
    <source>
        <dbReference type="SAM" id="MobiDB-lite"/>
    </source>
</evidence>
<feature type="signal peptide" evidence="3">
    <location>
        <begin position="1"/>
        <end position="22"/>
    </location>
</feature>
<dbReference type="STRING" id="1121298.SAMN05444401_4090"/>
<feature type="chain" id="PRO_5039179708" description="DUF4349 domain-containing protein" evidence="3">
    <location>
        <begin position="23"/>
        <end position="299"/>
    </location>
</feature>
<reference evidence="5 6" key="1">
    <citation type="submission" date="2016-11" db="EMBL/GenBank/DDBJ databases">
        <authorList>
            <person name="Jaros S."/>
            <person name="Januszkiewicz K."/>
            <person name="Wedrychowicz H."/>
        </authorList>
    </citation>
    <scope>NUCLEOTIDE SEQUENCE [LARGE SCALE GENOMIC DNA]</scope>
    <source>
        <strain evidence="5 6">DSM 21864</strain>
    </source>
</reference>
<dbReference type="PROSITE" id="PS51257">
    <property type="entry name" value="PROKAR_LIPOPROTEIN"/>
    <property type="match status" value="1"/>
</dbReference>
<evidence type="ECO:0000313" key="5">
    <source>
        <dbReference type="EMBL" id="SHJ86068.1"/>
    </source>
</evidence>
<organism evidence="5 6">
    <name type="scientific">Clostridium amylolyticum</name>
    <dbReference type="NCBI Taxonomy" id="1121298"/>
    <lineage>
        <taxon>Bacteria</taxon>
        <taxon>Bacillati</taxon>
        <taxon>Bacillota</taxon>
        <taxon>Clostridia</taxon>
        <taxon>Eubacteriales</taxon>
        <taxon>Clostridiaceae</taxon>
        <taxon>Clostridium</taxon>
    </lineage>
</organism>
<dbReference type="EMBL" id="FQZO01000009">
    <property type="protein sequence ID" value="SHJ86068.1"/>
    <property type="molecule type" value="Genomic_DNA"/>
</dbReference>
<feature type="domain" description="DUF4349" evidence="4">
    <location>
        <begin position="72"/>
        <end position="289"/>
    </location>
</feature>
<keyword evidence="2" id="KW-0472">Membrane</keyword>
<dbReference type="InterPro" id="IPR025645">
    <property type="entry name" value="DUF4349"/>
</dbReference>
<dbReference type="AlphaFoldDB" id="A0A1M6MRC7"/>
<feature type="region of interest" description="Disordered" evidence="1">
    <location>
        <begin position="24"/>
        <end position="70"/>
    </location>
</feature>
<keyword evidence="6" id="KW-1185">Reference proteome</keyword>
<gene>
    <name evidence="5" type="ORF">SAMN05444401_4090</name>
</gene>
<dbReference type="OrthoDB" id="2162337at2"/>
<evidence type="ECO:0000259" key="4">
    <source>
        <dbReference type="Pfam" id="PF14257"/>
    </source>
</evidence>
<feature type="compositionally biased region" description="Basic and acidic residues" evidence="1">
    <location>
        <begin position="57"/>
        <end position="70"/>
    </location>
</feature>
<dbReference type="RefSeq" id="WP_073011266.1">
    <property type="nucleotide sequence ID" value="NZ_FQZO01000009.1"/>
</dbReference>
<keyword evidence="2" id="KW-1133">Transmembrane helix</keyword>
<evidence type="ECO:0000256" key="2">
    <source>
        <dbReference type="SAM" id="Phobius"/>
    </source>
</evidence>
<sequence length="299" mass="33623">MNKKIRIVASLLFLLFIFSACSKKSDASPGAAKNSSMDKSKQELSIKDGSVASTENKNAENSKEKPLQDSARKVIKRASLTVETVGYDETLNGIANLSETMGGYIENSDLMGKGYGNTNFQSRRAHFTIRVPKKNFDEFLNKISTISNILQKQVNGEDITSQYIDTEARLKTLNVREERVLELLKKATKLEDVLQLEKELSNIRYEIENLTGSLKKMDNLVELTTVNIEVIEVSQITKVEGMPKSIWQKTALVFKQSLNSLGTILQGLYLFIIGLIPYLVIIIPIGFIVYKVYRKKSKK</sequence>
<feature type="transmembrane region" description="Helical" evidence="2">
    <location>
        <begin position="268"/>
        <end position="290"/>
    </location>
</feature>
<keyword evidence="2" id="KW-0812">Transmembrane</keyword>
<proteinExistence type="predicted"/>
<keyword evidence="3" id="KW-0732">Signal</keyword>
<evidence type="ECO:0000313" key="6">
    <source>
        <dbReference type="Proteomes" id="UP000184080"/>
    </source>
</evidence>
<evidence type="ECO:0000256" key="3">
    <source>
        <dbReference type="SAM" id="SignalP"/>
    </source>
</evidence>
<name>A0A1M6MRC7_9CLOT</name>
<dbReference type="Pfam" id="PF14257">
    <property type="entry name" value="DUF4349"/>
    <property type="match status" value="1"/>
</dbReference>
<protein>
    <recommendedName>
        <fullName evidence="4">DUF4349 domain-containing protein</fullName>
    </recommendedName>
</protein>
<dbReference type="Proteomes" id="UP000184080">
    <property type="component" value="Unassembled WGS sequence"/>
</dbReference>